<dbReference type="InterPro" id="IPR036673">
    <property type="entry name" value="Cyanovirin-N_sf"/>
</dbReference>
<name>A0A1J7IVV3_9PEZI</name>
<reference evidence="3 4" key="1">
    <citation type="submission" date="2016-10" db="EMBL/GenBank/DDBJ databases">
        <title>Draft genome sequence of Coniochaeta ligniaria NRRL30616, a lignocellulolytic fungus for bioabatement of inhibitors in plant biomass hydrolysates.</title>
        <authorList>
            <consortium name="DOE Joint Genome Institute"/>
            <person name="Jimenez D.J."/>
            <person name="Hector R.E."/>
            <person name="Riley R."/>
            <person name="Sun H."/>
            <person name="Grigoriev I.V."/>
            <person name="Van Elsas J.D."/>
            <person name="Nichols N.N."/>
        </authorList>
    </citation>
    <scope>NUCLEOTIDE SEQUENCE [LARGE SCALE GENOMIC DNA]</scope>
    <source>
        <strain evidence="3 4">NRRL 30616</strain>
    </source>
</reference>
<dbReference type="EMBL" id="KV875096">
    <property type="protein sequence ID" value="OIW31421.1"/>
    <property type="molecule type" value="Genomic_DNA"/>
</dbReference>
<dbReference type="Proteomes" id="UP000182658">
    <property type="component" value="Unassembled WGS sequence"/>
</dbReference>
<dbReference type="SUPFAM" id="SSF51322">
    <property type="entry name" value="Cyanovirin-N"/>
    <property type="match status" value="1"/>
</dbReference>
<dbReference type="InParanoid" id="A0A1J7IVV3"/>
<dbReference type="OrthoDB" id="5214550at2759"/>
<dbReference type="AlphaFoldDB" id="A0A1J7IVV3"/>
<evidence type="ECO:0000313" key="3">
    <source>
        <dbReference type="EMBL" id="OIW31421.1"/>
    </source>
</evidence>
<evidence type="ECO:0000256" key="1">
    <source>
        <dbReference type="SAM" id="SignalP"/>
    </source>
</evidence>
<organism evidence="3 4">
    <name type="scientific">Coniochaeta ligniaria NRRL 30616</name>
    <dbReference type="NCBI Taxonomy" id="1408157"/>
    <lineage>
        <taxon>Eukaryota</taxon>
        <taxon>Fungi</taxon>
        <taxon>Dikarya</taxon>
        <taxon>Ascomycota</taxon>
        <taxon>Pezizomycotina</taxon>
        <taxon>Sordariomycetes</taxon>
        <taxon>Sordariomycetidae</taxon>
        <taxon>Coniochaetales</taxon>
        <taxon>Coniochaetaceae</taxon>
        <taxon>Coniochaeta</taxon>
    </lineage>
</organism>
<evidence type="ECO:0000313" key="4">
    <source>
        <dbReference type="Proteomes" id="UP000182658"/>
    </source>
</evidence>
<protein>
    <recommendedName>
        <fullName evidence="2">Cyanovirin-N domain-containing protein</fullName>
    </recommendedName>
</protein>
<dbReference type="SMART" id="SM01111">
    <property type="entry name" value="CVNH"/>
    <property type="match status" value="1"/>
</dbReference>
<sequence length="255" mass="27345">MSPIVMLLAIWSLYILPVLGQGELPKNEFAHFRHNCSTPDLDGTILTAPCLELCSVCASFYVSSMDLNKCIGYDGKDTLMPKKDGNYGNACKDCFTNWAEPDILYCHCTGADGKVHDASLDLNSAVGTRCGRLSCQGYTHDLGRPLVSAEPDSCYVNSEDPSGQKMIATPTPQPELLYVRRGLVYRQFPSNSTASATNFGTVSVIITLTVEPEVAPSTGAALVALSKEPGIGAATYETDKLSSVLTTSRTPTTTE</sequence>
<dbReference type="Pfam" id="PF08881">
    <property type="entry name" value="CVNH"/>
    <property type="match status" value="1"/>
</dbReference>
<keyword evidence="4" id="KW-1185">Reference proteome</keyword>
<feature type="chain" id="PRO_5009644955" description="Cyanovirin-N domain-containing protein" evidence="1">
    <location>
        <begin position="21"/>
        <end position="255"/>
    </location>
</feature>
<accession>A0A1J7IVV3</accession>
<evidence type="ECO:0000259" key="2">
    <source>
        <dbReference type="SMART" id="SM01111"/>
    </source>
</evidence>
<proteinExistence type="predicted"/>
<feature type="signal peptide" evidence="1">
    <location>
        <begin position="1"/>
        <end position="20"/>
    </location>
</feature>
<feature type="domain" description="Cyanovirin-N" evidence="2">
    <location>
        <begin position="31"/>
        <end position="135"/>
    </location>
</feature>
<dbReference type="InterPro" id="IPR011058">
    <property type="entry name" value="Cyanovirin-N"/>
</dbReference>
<dbReference type="Gene3D" id="2.30.60.10">
    <property type="entry name" value="Cyanovirin-N"/>
    <property type="match status" value="1"/>
</dbReference>
<gene>
    <name evidence="3" type="ORF">CONLIGDRAFT_680120</name>
</gene>
<keyword evidence="1" id="KW-0732">Signal</keyword>